<evidence type="ECO:0000256" key="2">
    <source>
        <dbReference type="ARBA" id="ARBA00022771"/>
    </source>
</evidence>
<feature type="domain" description="C3H1-type" evidence="6">
    <location>
        <begin position="138"/>
        <end position="165"/>
    </location>
</feature>
<dbReference type="Pfam" id="PF00642">
    <property type="entry name" value="zf-CCCH"/>
    <property type="match status" value="1"/>
</dbReference>
<keyword evidence="3 4" id="KW-0862">Zinc</keyword>
<gene>
    <name evidence="7" type="ORF">JAAARDRAFT_56582</name>
</gene>
<evidence type="ECO:0000259" key="6">
    <source>
        <dbReference type="PROSITE" id="PS50103"/>
    </source>
</evidence>
<evidence type="ECO:0000256" key="5">
    <source>
        <dbReference type="SAM" id="MobiDB-lite"/>
    </source>
</evidence>
<protein>
    <recommendedName>
        <fullName evidence="6">C3H1-type domain-containing protein</fullName>
    </recommendedName>
</protein>
<dbReference type="InterPro" id="IPR000571">
    <property type="entry name" value="Znf_CCCH"/>
</dbReference>
<evidence type="ECO:0000256" key="4">
    <source>
        <dbReference type="PROSITE-ProRule" id="PRU00723"/>
    </source>
</evidence>
<name>A0A067Q7V6_9AGAM</name>
<dbReference type="SMART" id="SM00356">
    <property type="entry name" value="ZnF_C3H1"/>
    <property type="match status" value="2"/>
</dbReference>
<feature type="zinc finger region" description="C3H1-type" evidence="4">
    <location>
        <begin position="8"/>
        <end position="42"/>
    </location>
</feature>
<dbReference type="InterPro" id="IPR036855">
    <property type="entry name" value="Znf_CCCH_sf"/>
</dbReference>
<keyword evidence="8" id="KW-1185">Reference proteome</keyword>
<organism evidence="7 8">
    <name type="scientific">Jaapia argillacea MUCL 33604</name>
    <dbReference type="NCBI Taxonomy" id="933084"/>
    <lineage>
        <taxon>Eukaryota</taxon>
        <taxon>Fungi</taxon>
        <taxon>Dikarya</taxon>
        <taxon>Basidiomycota</taxon>
        <taxon>Agaricomycotina</taxon>
        <taxon>Agaricomycetes</taxon>
        <taxon>Agaricomycetidae</taxon>
        <taxon>Jaapiales</taxon>
        <taxon>Jaapiaceae</taxon>
        <taxon>Jaapia</taxon>
    </lineage>
</organism>
<dbReference type="SUPFAM" id="SSF90229">
    <property type="entry name" value="CCCH zinc finger"/>
    <property type="match status" value="1"/>
</dbReference>
<evidence type="ECO:0000256" key="1">
    <source>
        <dbReference type="ARBA" id="ARBA00022723"/>
    </source>
</evidence>
<dbReference type="GO" id="GO:0008270">
    <property type="term" value="F:zinc ion binding"/>
    <property type="evidence" value="ECO:0007669"/>
    <property type="project" value="UniProtKB-KW"/>
</dbReference>
<dbReference type="AlphaFoldDB" id="A0A067Q7V6"/>
<sequence>MPIDADVASRTVCNDYAQRIITGGKGKRCSRSSTCKFSHSLLDVSKFDELAGSKGVRTNTSRQKLARLEYYGEAVSGIWRERWQVTLSAHKQDGNLETLTHPLVHTDADVNRALAKLFGDATKRGFLVETAESLTPSGKHLTACKHHTEGTCRRGSRCPFNHSLFDVGRIERLIESPGWYTGRQTFFVIDYFHVGGSSPLRWNMSLIARSKADASGTLYVLPEPIGSESTSIHTAMRSLEALAEAERRRALQVKDVEASQIASPSGHFVPNDQSTPPCPASVLDTGMVANTSRLPPITLHSPSQTLVEIDEGLSRFSSPPASPFERDSLGEPSSSPATTPPSTGHSSPHSPLEKPLHESPTPQLERPVTPSTESGDLRFSPSTQSPALLLLPEPTPSSHEDVGGKHLSSPTEQIAAIMICCRDSWDSILLDPDHPDHGLVRDITLDGVAHSSNNCGVSEWRTFLQCILVPFVWKYMLTR</sequence>
<dbReference type="Proteomes" id="UP000027265">
    <property type="component" value="Unassembled WGS sequence"/>
</dbReference>
<accession>A0A067Q7V6</accession>
<dbReference type="PROSITE" id="PS50103">
    <property type="entry name" value="ZF_C3H1"/>
    <property type="match status" value="2"/>
</dbReference>
<dbReference type="InParanoid" id="A0A067Q7V6"/>
<evidence type="ECO:0000313" key="8">
    <source>
        <dbReference type="Proteomes" id="UP000027265"/>
    </source>
</evidence>
<proteinExistence type="predicted"/>
<evidence type="ECO:0000256" key="3">
    <source>
        <dbReference type="ARBA" id="ARBA00022833"/>
    </source>
</evidence>
<feature type="compositionally biased region" description="Low complexity" evidence="5">
    <location>
        <begin position="332"/>
        <end position="350"/>
    </location>
</feature>
<reference evidence="8" key="1">
    <citation type="journal article" date="2014" name="Proc. Natl. Acad. Sci. U.S.A.">
        <title>Extensive sampling of basidiomycete genomes demonstrates inadequacy of the white-rot/brown-rot paradigm for wood decay fungi.</title>
        <authorList>
            <person name="Riley R."/>
            <person name="Salamov A.A."/>
            <person name="Brown D.W."/>
            <person name="Nagy L.G."/>
            <person name="Floudas D."/>
            <person name="Held B.W."/>
            <person name="Levasseur A."/>
            <person name="Lombard V."/>
            <person name="Morin E."/>
            <person name="Otillar R."/>
            <person name="Lindquist E.A."/>
            <person name="Sun H."/>
            <person name="LaButti K.M."/>
            <person name="Schmutz J."/>
            <person name="Jabbour D."/>
            <person name="Luo H."/>
            <person name="Baker S.E."/>
            <person name="Pisabarro A.G."/>
            <person name="Walton J.D."/>
            <person name="Blanchette R.A."/>
            <person name="Henrissat B."/>
            <person name="Martin F."/>
            <person name="Cullen D."/>
            <person name="Hibbett D.S."/>
            <person name="Grigoriev I.V."/>
        </authorList>
    </citation>
    <scope>NUCLEOTIDE SEQUENCE [LARGE SCALE GENOMIC DNA]</scope>
    <source>
        <strain evidence="8">MUCL 33604</strain>
    </source>
</reference>
<dbReference type="EMBL" id="KL197715">
    <property type="protein sequence ID" value="KDQ59572.1"/>
    <property type="molecule type" value="Genomic_DNA"/>
</dbReference>
<feature type="zinc finger region" description="C3H1-type" evidence="4">
    <location>
        <begin position="138"/>
        <end position="165"/>
    </location>
</feature>
<feature type="region of interest" description="Disordered" evidence="5">
    <location>
        <begin position="314"/>
        <end position="408"/>
    </location>
</feature>
<evidence type="ECO:0000313" key="7">
    <source>
        <dbReference type="EMBL" id="KDQ59572.1"/>
    </source>
</evidence>
<dbReference type="HOGENOM" id="CLU_569930_0_0_1"/>
<keyword evidence="2 4" id="KW-0863">Zinc-finger</keyword>
<feature type="domain" description="C3H1-type" evidence="6">
    <location>
        <begin position="8"/>
        <end position="42"/>
    </location>
</feature>
<keyword evidence="1 4" id="KW-0479">Metal-binding</keyword>
<dbReference type="OrthoDB" id="2787564at2759"/>
<feature type="compositionally biased region" description="Polar residues" evidence="5">
    <location>
        <begin position="369"/>
        <end position="386"/>
    </location>
</feature>